<dbReference type="InterPro" id="IPR009006">
    <property type="entry name" value="Ala_racemase/Decarboxylase_C"/>
</dbReference>
<dbReference type="NCBIfam" id="TIGR01048">
    <property type="entry name" value="lysA"/>
    <property type="match status" value="1"/>
</dbReference>
<feature type="domain" description="Orn/DAP/Arg decarboxylase 2 C-terminal" evidence="9">
    <location>
        <begin position="42"/>
        <end position="382"/>
    </location>
</feature>
<dbReference type="InterPro" id="IPR022644">
    <property type="entry name" value="De-COase2_N"/>
</dbReference>
<dbReference type="PANTHER" id="PTHR43727:SF2">
    <property type="entry name" value="GROUP IV DECARBOXYLASE"/>
    <property type="match status" value="1"/>
</dbReference>
<dbReference type="OrthoDB" id="9802241at2"/>
<evidence type="ECO:0000256" key="1">
    <source>
        <dbReference type="ARBA" id="ARBA00001933"/>
    </source>
</evidence>
<evidence type="ECO:0000256" key="3">
    <source>
        <dbReference type="ARBA" id="ARBA00022898"/>
    </source>
</evidence>
<name>A0A6N8TBX3_SHIZO</name>
<feature type="active site" description="Proton donor" evidence="7">
    <location>
        <position position="355"/>
    </location>
</feature>
<proteinExistence type="inferred from homology"/>
<dbReference type="PRINTS" id="PR01179">
    <property type="entry name" value="ODADCRBXLASE"/>
</dbReference>
<dbReference type="PROSITE" id="PS00878">
    <property type="entry name" value="ODR_DC_2_1"/>
    <property type="match status" value="1"/>
</dbReference>
<dbReference type="InterPro" id="IPR022657">
    <property type="entry name" value="De-COase2_CS"/>
</dbReference>
<keyword evidence="3 5" id="KW-0663">Pyridoxal phosphate</keyword>
<evidence type="ECO:0000256" key="7">
    <source>
        <dbReference type="PIRSR" id="PIRSR600183-50"/>
    </source>
</evidence>
<keyword evidence="5 8" id="KW-0457">Lysine biosynthesis</keyword>
<dbReference type="PRINTS" id="PR01181">
    <property type="entry name" value="DAPDCRBXLASE"/>
</dbReference>
<comment type="cofactor">
    <cofactor evidence="1 5 7 8">
        <name>pyridoxal 5'-phosphate</name>
        <dbReference type="ChEBI" id="CHEBI:597326"/>
    </cofactor>
</comment>
<dbReference type="InterPro" id="IPR000183">
    <property type="entry name" value="Orn/DAP/Arg_de-COase"/>
</dbReference>
<dbReference type="Gene3D" id="2.40.37.10">
    <property type="entry name" value="Lyase, Ornithine Decarboxylase, Chain A, domain 1"/>
    <property type="match status" value="1"/>
</dbReference>
<dbReference type="InterPro" id="IPR022643">
    <property type="entry name" value="De-COase2_C"/>
</dbReference>
<dbReference type="RefSeq" id="WP_160785076.1">
    <property type="nucleotide sequence ID" value="NZ_WUML01000003.1"/>
</dbReference>
<organism evidence="11 12">
    <name type="scientific">Shinella zoogloeoides</name>
    <name type="common">Crabtreella saccharophila</name>
    <dbReference type="NCBI Taxonomy" id="352475"/>
    <lineage>
        <taxon>Bacteria</taxon>
        <taxon>Pseudomonadati</taxon>
        <taxon>Pseudomonadota</taxon>
        <taxon>Alphaproteobacteria</taxon>
        <taxon>Hyphomicrobiales</taxon>
        <taxon>Rhizobiaceae</taxon>
        <taxon>Shinella</taxon>
    </lineage>
</organism>
<dbReference type="SUPFAM" id="SSF51419">
    <property type="entry name" value="PLP-binding barrel"/>
    <property type="match status" value="1"/>
</dbReference>
<feature type="binding site" evidence="5">
    <location>
        <position position="384"/>
    </location>
    <ligand>
        <name>pyridoxal 5'-phosphate</name>
        <dbReference type="ChEBI" id="CHEBI:597326"/>
    </ligand>
</feature>
<comment type="pathway">
    <text evidence="5 8">Amino-acid biosynthesis; L-lysine biosynthesis via DAP pathway; L-lysine from DL-2,6-diaminopimelate: step 1/1.</text>
</comment>
<dbReference type="AlphaFoldDB" id="A0A6N8TBX3"/>
<dbReference type="Pfam" id="PF00278">
    <property type="entry name" value="Orn_DAP_Arg_deC"/>
    <property type="match status" value="1"/>
</dbReference>
<comment type="caution">
    <text evidence="11">The sequence shown here is derived from an EMBL/GenBank/DDBJ whole genome shotgun (WGS) entry which is preliminary data.</text>
</comment>
<feature type="binding site" evidence="5">
    <location>
        <position position="251"/>
    </location>
    <ligand>
        <name>pyridoxal 5'-phosphate</name>
        <dbReference type="ChEBI" id="CHEBI:597326"/>
    </ligand>
</feature>
<sequence>MNKHIDVKNSRANDAGLAKNTQIELDSNCISMVADAVGTPFYCYSPEVIAQAYEELSTALSPVGASVCYAVKANGNLSILQLLSRLGCGMDIVSGGEMERALEAGVPASRIIFSGVGKSPREIARALTEGVHQINVESPAEFHLVADIAASLGLRAPVALRVNPDVDAQTHAKISTGKKGDKFGVALGDVAGLFEAAAGRAEIEMVGLAVHIGSQILDLSPYRRAYGVLADLVRDLRTQGHAVPRLDLGGGIGIAYGDQGAPSVAELAAIIAETVGGLGCALTVEPGRWLVGRAGALVTTVLYTKEAGERTLAIVDAGMNDLVRPALYGAVHPLGVVRSARGGEGQSYGVVGPVCESSDIFGVYDDLPQLAAGDLVAFLCAGAYSASMASTYNARDLVPEVFVSNGRFRIVRRRQTTRELMALEKDTVWQDVESGPAPENRKGIA</sequence>
<evidence type="ECO:0000313" key="12">
    <source>
        <dbReference type="Proteomes" id="UP000440304"/>
    </source>
</evidence>
<dbReference type="CDD" id="cd06828">
    <property type="entry name" value="PLPDE_III_DapDC"/>
    <property type="match status" value="1"/>
</dbReference>
<accession>A0A6N8TBX3</accession>
<evidence type="ECO:0000256" key="8">
    <source>
        <dbReference type="RuleBase" id="RU003738"/>
    </source>
</evidence>
<keyword evidence="2 5" id="KW-0210">Decarboxylase</keyword>
<comment type="subunit">
    <text evidence="5">Homodimer.</text>
</comment>
<dbReference type="EC" id="4.1.1.20" evidence="5 6"/>
<dbReference type="Pfam" id="PF02784">
    <property type="entry name" value="Orn_Arg_deC_N"/>
    <property type="match status" value="1"/>
</dbReference>
<feature type="binding site" evidence="5">
    <location>
        <position position="288"/>
    </location>
    <ligand>
        <name>substrate</name>
    </ligand>
</feature>
<feature type="binding site" evidence="5">
    <location>
        <position position="324"/>
    </location>
    <ligand>
        <name>substrate</name>
    </ligand>
</feature>
<keyword evidence="4 5" id="KW-0456">Lyase</keyword>
<evidence type="ECO:0000256" key="2">
    <source>
        <dbReference type="ARBA" id="ARBA00022793"/>
    </source>
</evidence>
<evidence type="ECO:0000256" key="4">
    <source>
        <dbReference type="ARBA" id="ARBA00023239"/>
    </source>
</evidence>
<comment type="function">
    <text evidence="5">Specifically catalyzes the decarboxylation of meso-diaminopimelate (meso-DAP) to L-lysine.</text>
</comment>
<dbReference type="EMBL" id="WUML01000003">
    <property type="protein sequence ID" value="MXN99665.1"/>
    <property type="molecule type" value="Genomic_DNA"/>
</dbReference>
<feature type="modified residue" description="N6-(pyridoxal phosphate)lysine" evidence="5 7">
    <location>
        <position position="72"/>
    </location>
</feature>
<evidence type="ECO:0000256" key="5">
    <source>
        <dbReference type="HAMAP-Rule" id="MF_02120"/>
    </source>
</evidence>
<feature type="binding site" evidence="5">
    <location>
        <position position="356"/>
    </location>
    <ligand>
        <name>substrate</name>
    </ligand>
</feature>
<dbReference type="PANTHER" id="PTHR43727">
    <property type="entry name" value="DIAMINOPIMELATE DECARBOXYLASE"/>
    <property type="match status" value="1"/>
</dbReference>
<feature type="binding site" evidence="5">
    <location>
        <position position="328"/>
    </location>
    <ligand>
        <name>substrate</name>
    </ligand>
</feature>
<evidence type="ECO:0000259" key="10">
    <source>
        <dbReference type="Pfam" id="PF02784"/>
    </source>
</evidence>
<dbReference type="PROSITE" id="PS00879">
    <property type="entry name" value="ODR_DC_2_2"/>
    <property type="match status" value="1"/>
</dbReference>
<dbReference type="SUPFAM" id="SSF50621">
    <property type="entry name" value="Alanine racemase C-terminal domain-like"/>
    <property type="match status" value="1"/>
</dbReference>
<evidence type="ECO:0000256" key="6">
    <source>
        <dbReference type="NCBIfam" id="TIGR01048"/>
    </source>
</evidence>
<dbReference type="GO" id="GO:0009089">
    <property type="term" value="P:lysine biosynthetic process via diaminopimelate"/>
    <property type="evidence" value="ECO:0007669"/>
    <property type="project" value="UniProtKB-UniRule"/>
</dbReference>
<dbReference type="UniPathway" id="UPA00034">
    <property type="reaction ID" value="UER00027"/>
</dbReference>
<dbReference type="InterPro" id="IPR029066">
    <property type="entry name" value="PLP-binding_barrel"/>
</dbReference>
<protein>
    <recommendedName>
        <fullName evidence="5 6">Diaminopimelate decarboxylase</fullName>
        <shortName evidence="5">DAP decarboxylase</shortName>
        <shortName evidence="5">DAPDC</shortName>
        <ecNumber evidence="5 6">4.1.1.20</ecNumber>
    </recommendedName>
</protein>
<dbReference type="GO" id="GO:0008836">
    <property type="term" value="F:diaminopimelate decarboxylase activity"/>
    <property type="evidence" value="ECO:0007669"/>
    <property type="project" value="UniProtKB-UniRule"/>
</dbReference>
<dbReference type="InterPro" id="IPR002986">
    <property type="entry name" value="DAP_deCOOHase_LysA"/>
</dbReference>
<feature type="domain" description="Orn/DAP/Arg decarboxylase 2 N-terminal" evidence="10">
    <location>
        <begin position="51"/>
        <end position="291"/>
    </location>
</feature>
<dbReference type="HAMAP" id="MF_02120">
    <property type="entry name" value="LysA"/>
    <property type="match status" value="1"/>
</dbReference>
<dbReference type="GO" id="GO:0030170">
    <property type="term" value="F:pyridoxal phosphate binding"/>
    <property type="evidence" value="ECO:0007669"/>
    <property type="project" value="UniProtKB-UniRule"/>
</dbReference>
<feature type="binding site" evidence="5">
    <location>
        <position position="384"/>
    </location>
    <ligand>
        <name>substrate</name>
    </ligand>
</feature>
<dbReference type="Proteomes" id="UP000440304">
    <property type="component" value="Unassembled WGS sequence"/>
</dbReference>
<gene>
    <name evidence="5 11" type="primary">lysA</name>
    <name evidence="11" type="ORF">GR156_05090</name>
</gene>
<comment type="catalytic activity">
    <reaction evidence="5 8">
        <text>meso-2,6-diaminopimelate + H(+) = L-lysine + CO2</text>
        <dbReference type="Rhea" id="RHEA:15101"/>
        <dbReference type="ChEBI" id="CHEBI:15378"/>
        <dbReference type="ChEBI" id="CHEBI:16526"/>
        <dbReference type="ChEBI" id="CHEBI:32551"/>
        <dbReference type="ChEBI" id="CHEBI:57791"/>
        <dbReference type="EC" id="4.1.1.20"/>
    </reaction>
</comment>
<comment type="similarity">
    <text evidence="5">Belongs to the Orn/Lys/Arg decarboxylase class-II family. LysA subfamily.</text>
</comment>
<evidence type="ECO:0000313" key="11">
    <source>
        <dbReference type="EMBL" id="MXN99665.1"/>
    </source>
</evidence>
<dbReference type="InterPro" id="IPR022653">
    <property type="entry name" value="De-COase2_pyr-phos_BS"/>
</dbReference>
<dbReference type="Gene3D" id="3.20.20.10">
    <property type="entry name" value="Alanine racemase"/>
    <property type="match status" value="1"/>
</dbReference>
<feature type="binding site" evidence="5">
    <location>
        <begin position="285"/>
        <end position="288"/>
    </location>
    <ligand>
        <name>pyridoxal 5'-phosphate</name>
        <dbReference type="ChEBI" id="CHEBI:597326"/>
    </ligand>
</feature>
<dbReference type="FunFam" id="3.20.20.10:FF:000003">
    <property type="entry name" value="Diaminopimelate decarboxylase"/>
    <property type="match status" value="1"/>
</dbReference>
<reference evidence="11 12" key="1">
    <citation type="submission" date="2019-12" db="EMBL/GenBank/DDBJ databases">
        <title>Shinella granuli gen. nov., sp. nov., and proposal of the reclassification of Zoogloea ramigera ATCC 19623 as Shinella zoogloeoides sp. nov.</title>
        <authorList>
            <person name="Gao J."/>
        </authorList>
    </citation>
    <scope>NUCLEOTIDE SEQUENCE [LARGE SCALE GENOMIC DNA]</scope>
    <source>
        <strain evidence="11 12">DSM 287</strain>
    </source>
</reference>
<evidence type="ECO:0000259" key="9">
    <source>
        <dbReference type="Pfam" id="PF00278"/>
    </source>
</evidence>
<keyword evidence="5" id="KW-0028">Amino-acid biosynthesis</keyword>